<proteinExistence type="predicted"/>
<gene>
    <name evidence="3" type="ORF">PNQ69_07925</name>
</gene>
<dbReference type="EMBL" id="JAQMHB010000001">
    <property type="protein sequence ID" value="MDS9992697.1"/>
    <property type="molecule type" value="Genomic_DNA"/>
</dbReference>
<feature type="compositionally biased region" description="Basic and acidic residues" evidence="1">
    <location>
        <begin position="72"/>
        <end position="85"/>
    </location>
</feature>
<reference evidence="3 4" key="1">
    <citation type="submission" date="2023-01" db="EMBL/GenBank/DDBJ databases">
        <title>Xanthomonas hawaiianensis sp. nov. isolated from Araceae family in Hawaii.</title>
        <authorList>
            <person name="Chunag S.-C."/>
            <person name="Dobhal S."/>
            <person name="Alvarez A."/>
            <person name="Arif M."/>
        </authorList>
    </citation>
    <scope>NUCLEOTIDE SEQUENCE [LARGE SCALE GENOMIC DNA]</scope>
    <source>
        <strain evidence="3 4">A2111</strain>
    </source>
</reference>
<sequence length="146" mass="15290">MNRLLPCVAIALFVPALAAAQHLQPVPGTPASDRDANTLRSAPPPAPSVASRLDERPPASASAPKATPVPAHLDDRPGQATRERPATPAAPAAAADPSARRPVRLYDRRGQLIPGAMQVGPNRALDTRTGRYYTTVPSGDGVRIQD</sequence>
<dbReference type="RefSeq" id="WP_209031568.1">
    <property type="nucleotide sequence ID" value="NZ_CP115873.1"/>
</dbReference>
<feature type="signal peptide" evidence="2">
    <location>
        <begin position="1"/>
        <end position="18"/>
    </location>
</feature>
<protein>
    <recommendedName>
        <fullName evidence="5">Classical arabinogalactan protein 4</fullName>
    </recommendedName>
</protein>
<feature type="compositionally biased region" description="Low complexity" evidence="1">
    <location>
        <begin position="58"/>
        <end position="71"/>
    </location>
</feature>
<evidence type="ECO:0000313" key="4">
    <source>
        <dbReference type="Proteomes" id="UP001260534"/>
    </source>
</evidence>
<keyword evidence="2" id="KW-0732">Signal</keyword>
<accession>A0ABU2I4P4</accession>
<organism evidence="3 4">
    <name type="scientific">Xanthomonas hawaiiensis</name>
    <dbReference type="NCBI Taxonomy" id="3003247"/>
    <lineage>
        <taxon>Bacteria</taxon>
        <taxon>Pseudomonadati</taxon>
        <taxon>Pseudomonadota</taxon>
        <taxon>Gammaproteobacteria</taxon>
        <taxon>Lysobacterales</taxon>
        <taxon>Lysobacteraceae</taxon>
        <taxon>Xanthomonas</taxon>
    </lineage>
</organism>
<feature type="region of interest" description="Disordered" evidence="1">
    <location>
        <begin position="25"/>
        <end position="104"/>
    </location>
</feature>
<feature type="chain" id="PRO_5045724839" description="Classical arabinogalactan protein 4" evidence="2">
    <location>
        <begin position="19"/>
        <end position="146"/>
    </location>
</feature>
<evidence type="ECO:0000313" key="3">
    <source>
        <dbReference type="EMBL" id="MDS9992697.1"/>
    </source>
</evidence>
<evidence type="ECO:0000256" key="2">
    <source>
        <dbReference type="SAM" id="SignalP"/>
    </source>
</evidence>
<comment type="caution">
    <text evidence="3">The sequence shown here is derived from an EMBL/GenBank/DDBJ whole genome shotgun (WGS) entry which is preliminary data.</text>
</comment>
<keyword evidence="4" id="KW-1185">Reference proteome</keyword>
<evidence type="ECO:0008006" key="5">
    <source>
        <dbReference type="Google" id="ProtNLM"/>
    </source>
</evidence>
<name>A0ABU2I4P4_9XANT</name>
<feature type="compositionally biased region" description="Low complexity" evidence="1">
    <location>
        <begin position="86"/>
        <end position="97"/>
    </location>
</feature>
<dbReference type="Proteomes" id="UP001260534">
    <property type="component" value="Unassembled WGS sequence"/>
</dbReference>
<evidence type="ECO:0000256" key="1">
    <source>
        <dbReference type="SAM" id="MobiDB-lite"/>
    </source>
</evidence>